<dbReference type="HOGENOM" id="CLU_051142_0_0_9"/>
<dbReference type="InterPro" id="IPR001478">
    <property type="entry name" value="PDZ"/>
</dbReference>
<keyword evidence="1" id="KW-0812">Transmembrane</keyword>
<accession>E6SM02</accession>
<evidence type="ECO:0000313" key="4">
    <source>
        <dbReference type="Proteomes" id="UP000008915"/>
    </source>
</evidence>
<evidence type="ECO:0000313" key="3">
    <source>
        <dbReference type="EMBL" id="ADU50332.1"/>
    </source>
</evidence>
<dbReference type="STRING" id="644966.Tmar_0207"/>
<dbReference type="GO" id="GO:0008233">
    <property type="term" value="F:peptidase activity"/>
    <property type="evidence" value="ECO:0007669"/>
    <property type="project" value="UniProtKB-KW"/>
</dbReference>
<feature type="transmembrane region" description="Helical" evidence="1">
    <location>
        <begin position="224"/>
        <end position="245"/>
    </location>
</feature>
<keyword evidence="4" id="KW-1185">Reference proteome</keyword>
<protein>
    <submittedName>
        <fullName evidence="3">Serine protease</fullName>
    </submittedName>
</protein>
<evidence type="ECO:0000256" key="1">
    <source>
        <dbReference type="SAM" id="Phobius"/>
    </source>
</evidence>
<dbReference type="OrthoDB" id="198399at2"/>
<dbReference type="PROSITE" id="PS50106">
    <property type="entry name" value="PDZ"/>
    <property type="match status" value="1"/>
</dbReference>
<proteinExistence type="predicted"/>
<feature type="transmembrane region" description="Helical" evidence="1">
    <location>
        <begin position="112"/>
        <end position="133"/>
    </location>
</feature>
<dbReference type="eggNOG" id="COG0265">
    <property type="taxonomic scope" value="Bacteria"/>
</dbReference>
<feature type="transmembrane region" description="Helical" evidence="1">
    <location>
        <begin position="257"/>
        <end position="274"/>
    </location>
</feature>
<dbReference type="EMBL" id="CP002344">
    <property type="protein sequence ID" value="ADU50332.1"/>
    <property type="molecule type" value="Genomic_DNA"/>
</dbReference>
<reference evidence="3 4" key="1">
    <citation type="journal article" date="2010" name="Stand. Genomic Sci.">
        <title>Complete genome sequence of Thermaerobacter marianensis type strain (7p75a).</title>
        <authorList>
            <person name="Han C."/>
            <person name="Gu W."/>
            <person name="Zhang X."/>
            <person name="Lapidus A."/>
            <person name="Nolan M."/>
            <person name="Copeland A."/>
            <person name="Lucas S."/>
            <person name="Del Rio T.G."/>
            <person name="Tice H."/>
            <person name="Cheng J.F."/>
            <person name="Tapia R."/>
            <person name="Goodwin L."/>
            <person name="Pitluck S."/>
            <person name="Pagani I."/>
            <person name="Ivanova N."/>
            <person name="Mavromatis K."/>
            <person name="Mikhailova N."/>
            <person name="Pati A."/>
            <person name="Chen A."/>
            <person name="Palaniappan K."/>
            <person name="Land M."/>
            <person name="Hauser L."/>
            <person name="Chang Y.J."/>
            <person name="Jeffries C.D."/>
            <person name="Schneider S."/>
            <person name="Rohde M."/>
            <person name="Goker M."/>
            <person name="Pukall R."/>
            <person name="Woyke T."/>
            <person name="Bristow J."/>
            <person name="Eisen J.A."/>
            <person name="Markowitz V."/>
            <person name="Hugenholtz P."/>
            <person name="Kyrpides N.C."/>
            <person name="Klenk H.P."/>
            <person name="Detter J.C."/>
        </authorList>
    </citation>
    <scope>NUCLEOTIDE SEQUENCE [LARGE SCALE GENOMIC DNA]</scope>
    <source>
        <strain evidence="4">ATCC 700841 / DSM 12885 / JCM 10246 / 7p75a</strain>
    </source>
</reference>
<evidence type="ECO:0000259" key="2">
    <source>
        <dbReference type="PROSITE" id="PS50106"/>
    </source>
</evidence>
<feature type="transmembrane region" description="Helical" evidence="1">
    <location>
        <begin position="20"/>
        <end position="46"/>
    </location>
</feature>
<feature type="domain" description="PDZ" evidence="2">
    <location>
        <begin position="297"/>
        <end position="348"/>
    </location>
</feature>
<dbReference type="KEGG" id="tmr:Tmar_0207"/>
<dbReference type="GO" id="GO:0006508">
    <property type="term" value="P:proteolysis"/>
    <property type="evidence" value="ECO:0007669"/>
    <property type="project" value="UniProtKB-KW"/>
</dbReference>
<dbReference type="Proteomes" id="UP000008915">
    <property type="component" value="Chromosome"/>
</dbReference>
<sequence length="422" mass="45075">MNGPWGLPLGELARLLVFDTLPATVLSPSTAPLFVLVLGLVAFQYARIGRMELEMYGRTLVPTWHRVLTAVAAGLLGGFVGGLIMTAAGVVLEPRDVTPLWPVALVLALIRPRFICFAYATGIIGASTLLWGWPQVHVPGLVALVGVLHLAEAILVYIDGAEGATPVLARNGRGEVVGGYLMQRFWPVPAAILVLINFTSPGGGIEMPPWWPLVGPADPERLQAAGWIVAALPLVAGLGYTDVALTATPGARSRRMALIMVAYGAALVGLAALAERDAAWLWPATLASPLLHEGMIQLGLARERWGRPLFGPAEQGARVFWVWPGSQAEALGLQAGDIILAANGRPVQREGDLVSVAMDLWEGRPRIYDLRLEVQRGGRRVTLELARFDPMRPFGAVLVPPPGDPAPRPVVDLGRGKHLFGT</sequence>
<dbReference type="RefSeq" id="WP_013494637.1">
    <property type="nucleotide sequence ID" value="NC_014831.1"/>
</dbReference>
<dbReference type="AlphaFoldDB" id="E6SM02"/>
<feature type="transmembrane region" description="Helical" evidence="1">
    <location>
        <begin position="67"/>
        <end position="92"/>
    </location>
</feature>
<dbReference type="InterPro" id="IPR036034">
    <property type="entry name" value="PDZ_sf"/>
</dbReference>
<keyword evidence="3" id="KW-0378">Hydrolase</keyword>
<keyword evidence="1" id="KW-0472">Membrane</keyword>
<dbReference type="Gene3D" id="2.30.42.10">
    <property type="match status" value="1"/>
</dbReference>
<feature type="transmembrane region" description="Helical" evidence="1">
    <location>
        <begin position="140"/>
        <end position="158"/>
    </location>
</feature>
<keyword evidence="1" id="KW-1133">Transmembrane helix</keyword>
<dbReference type="Pfam" id="PF17820">
    <property type="entry name" value="PDZ_6"/>
    <property type="match status" value="1"/>
</dbReference>
<keyword evidence="3" id="KW-0645">Protease</keyword>
<gene>
    <name evidence="3" type="ordered locus">Tmar_0207</name>
</gene>
<dbReference type="SUPFAM" id="SSF50156">
    <property type="entry name" value="PDZ domain-like"/>
    <property type="match status" value="1"/>
</dbReference>
<organism evidence="3 4">
    <name type="scientific">Thermaerobacter marianensis (strain ATCC 700841 / DSM 12885 / JCM 10246 / 7p75a)</name>
    <dbReference type="NCBI Taxonomy" id="644966"/>
    <lineage>
        <taxon>Bacteria</taxon>
        <taxon>Bacillati</taxon>
        <taxon>Bacillota</taxon>
        <taxon>Clostridia</taxon>
        <taxon>Eubacteriales</taxon>
        <taxon>Clostridiales Family XVII. Incertae Sedis</taxon>
        <taxon>Thermaerobacter</taxon>
    </lineage>
</organism>
<dbReference type="InterPro" id="IPR041489">
    <property type="entry name" value="PDZ_6"/>
</dbReference>
<reference evidence="4" key="2">
    <citation type="journal article" date="2010" name="Stand. Genomic Sci.">
        <title>Complete genome sequence of Thermaerobacter marianensis type strain (7p75aT).</title>
        <authorList>
            <person name="Han C."/>
            <person name="Gu W."/>
            <person name="Zhang X."/>
            <person name="Lapidus A."/>
            <person name="Nolan M."/>
            <person name="Copeland A."/>
            <person name="Lucas S."/>
            <person name="Glavina Del Rio T."/>
            <person name="Tice H."/>
            <person name="Cheng J."/>
            <person name="Tapia R."/>
            <person name="Goodwin L."/>
            <person name="Pitluck S."/>
            <person name="Pagani I."/>
            <person name="Ivanova N."/>
            <person name="Mavromatis K."/>
            <person name="Mikhailova N."/>
            <person name="Pati A."/>
            <person name="Chen A."/>
            <person name="Palaniappan K."/>
            <person name="Land M."/>
            <person name="Hauser L."/>
            <person name="Chang Y."/>
            <person name="Jeffries C."/>
            <person name="Schneider S."/>
            <person name="Rohde M."/>
            <person name="Goker M."/>
            <person name="Pukall R."/>
            <person name="Woyke T."/>
            <person name="Bristow J."/>
            <person name="Eisen J."/>
            <person name="Markowitz V."/>
            <person name="Hugenholtz P."/>
            <person name="Kyrpides N."/>
            <person name="Klenk H."/>
            <person name="Detter J."/>
        </authorList>
    </citation>
    <scope>NUCLEOTIDE SEQUENCE [LARGE SCALE GENOMIC DNA]</scope>
    <source>
        <strain evidence="4">ATCC 700841 / DSM 12885 / JCM 10246 / 7p75a</strain>
    </source>
</reference>
<name>E6SM02_THEM7</name>